<dbReference type="AlphaFoldDB" id="A0A1F7YJQ7"/>
<proteinExistence type="predicted"/>
<gene>
    <name evidence="1" type="ORF">A2628_04375</name>
</gene>
<dbReference type="Proteomes" id="UP000179221">
    <property type="component" value="Unassembled WGS sequence"/>
</dbReference>
<protein>
    <submittedName>
        <fullName evidence="1">Uncharacterized protein</fullName>
    </submittedName>
</protein>
<name>A0A1F7YJQ7_9BACT</name>
<evidence type="ECO:0000313" key="1">
    <source>
        <dbReference type="EMBL" id="OGM26765.1"/>
    </source>
</evidence>
<evidence type="ECO:0000313" key="2">
    <source>
        <dbReference type="Proteomes" id="UP000179221"/>
    </source>
</evidence>
<reference evidence="1 2" key="1">
    <citation type="journal article" date="2016" name="Nat. Commun.">
        <title>Thousands of microbial genomes shed light on interconnected biogeochemical processes in an aquifer system.</title>
        <authorList>
            <person name="Anantharaman K."/>
            <person name="Brown C.T."/>
            <person name="Hug L.A."/>
            <person name="Sharon I."/>
            <person name="Castelle C.J."/>
            <person name="Probst A.J."/>
            <person name="Thomas B.C."/>
            <person name="Singh A."/>
            <person name="Wilkins M.J."/>
            <person name="Karaoz U."/>
            <person name="Brodie E.L."/>
            <person name="Williams K.H."/>
            <person name="Hubbard S.S."/>
            <person name="Banfield J.F."/>
        </authorList>
    </citation>
    <scope>NUCLEOTIDE SEQUENCE [LARGE SCALE GENOMIC DNA]</scope>
</reference>
<accession>A0A1F7YJQ7</accession>
<organism evidence="1 2">
    <name type="scientific">Candidatus Woesebacteria bacterium RIFCSPHIGHO2_01_FULL_40_22</name>
    <dbReference type="NCBI Taxonomy" id="1802499"/>
    <lineage>
        <taxon>Bacteria</taxon>
        <taxon>Candidatus Woeseibacteriota</taxon>
    </lineage>
</organism>
<comment type="caution">
    <text evidence="1">The sequence shown here is derived from an EMBL/GenBank/DDBJ whole genome shotgun (WGS) entry which is preliminary data.</text>
</comment>
<sequence length="97" mass="10713">MVERVIKTKTEGAGKIVINSLLKRAVIKDARGGIRVDGVDLESSEVGNVLRLIIKGTDGLVSRDIKRTLENLTRPPHTLSDNFVLSIRNGVRKPNQR</sequence>
<dbReference type="EMBL" id="MGGL01000009">
    <property type="protein sequence ID" value="OGM26765.1"/>
    <property type="molecule type" value="Genomic_DNA"/>
</dbReference>